<proteinExistence type="inferred from homology"/>
<gene>
    <name evidence="8" type="ORF">CPB84DRAFT_1686596</name>
    <name evidence="7" type="ORF">CPB84DRAFT_1854120</name>
</gene>
<evidence type="ECO:0000313" key="9">
    <source>
        <dbReference type="Proteomes" id="UP000724874"/>
    </source>
</evidence>
<keyword evidence="6" id="KW-0732">Signal</keyword>
<dbReference type="GO" id="GO:0009277">
    <property type="term" value="C:fungal-type cell wall"/>
    <property type="evidence" value="ECO:0007669"/>
    <property type="project" value="InterPro"/>
</dbReference>
<dbReference type="Proteomes" id="UP000724874">
    <property type="component" value="Unassembled WGS sequence"/>
</dbReference>
<keyword evidence="9" id="KW-1185">Reference proteome</keyword>
<keyword evidence="3 6" id="KW-0134">Cell wall</keyword>
<dbReference type="AlphaFoldDB" id="A0A9P5NED7"/>
<keyword evidence="4 6" id="KW-0964">Secreted</keyword>
<dbReference type="InterPro" id="IPR001338">
    <property type="entry name" value="Class_I_Hydrophobin"/>
</dbReference>
<dbReference type="EMBL" id="JADNYJ010000244">
    <property type="protein sequence ID" value="KAF8873213.1"/>
    <property type="molecule type" value="Genomic_DNA"/>
</dbReference>
<evidence type="ECO:0000256" key="3">
    <source>
        <dbReference type="ARBA" id="ARBA00022512"/>
    </source>
</evidence>
<dbReference type="CDD" id="cd23507">
    <property type="entry name" value="hydrophobin_I"/>
    <property type="match status" value="1"/>
</dbReference>
<comment type="similarity">
    <text evidence="2 6">Belongs to the fungal hydrophobin family.</text>
</comment>
<comment type="caution">
    <text evidence="8">The sequence shown here is derived from an EMBL/GenBank/DDBJ whole genome shotgun (WGS) entry which is preliminary data.</text>
</comment>
<dbReference type="GO" id="GO:0005199">
    <property type="term" value="F:structural constituent of cell wall"/>
    <property type="evidence" value="ECO:0007669"/>
    <property type="project" value="InterPro"/>
</dbReference>
<evidence type="ECO:0000256" key="6">
    <source>
        <dbReference type="RuleBase" id="RU365009"/>
    </source>
</evidence>
<evidence type="ECO:0000256" key="2">
    <source>
        <dbReference type="ARBA" id="ARBA00010446"/>
    </source>
</evidence>
<name>A0A9P5NED7_GYMJU</name>
<feature type="chain" id="PRO_5041007249" description="Hydrophobin" evidence="6">
    <location>
        <begin position="21"/>
        <end position="112"/>
    </location>
</feature>
<feature type="signal peptide" evidence="6">
    <location>
        <begin position="1"/>
        <end position="20"/>
    </location>
</feature>
<sequence>MRFARAASVFVLALPVFTTASVIPRNDGDQCDTGSIQCCTSVTQSTSETANLLAGLLDIVLDAVDGLIGFGCSPITIVGASGTSCNQQPVCCTNDAFNGLINIGCTPITIVL</sequence>
<dbReference type="Pfam" id="PF01185">
    <property type="entry name" value="Hydrophobin"/>
    <property type="match status" value="1"/>
</dbReference>
<dbReference type="SMART" id="SM00075">
    <property type="entry name" value="HYDRO"/>
    <property type="match status" value="1"/>
</dbReference>
<evidence type="ECO:0000256" key="5">
    <source>
        <dbReference type="ARBA" id="ARBA00023157"/>
    </source>
</evidence>
<reference evidence="8" key="1">
    <citation type="submission" date="2020-11" db="EMBL/GenBank/DDBJ databases">
        <authorList>
            <consortium name="DOE Joint Genome Institute"/>
            <person name="Ahrendt S."/>
            <person name="Riley R."/>
            <person name="Andreopoulos W."/>
            <person name="LaButti K."/>
            <person name="Pangilinan J."/>
            <person name="Ruiz-duenas F.J."/>
            <person name="Barrasa J.M."/>
            <person name="Sanchez-Garcia M."/>
            <person name="Camarero S."/>
            <person name="Miyauchi S."/>
            <person name="Serrano A."/>
            <person name="Linde D."/>
            <person name="Babiker R."/>
            <person name="Drula E."/>
            <person name="Ayuso-Fernandez I."/>
            <person name="Pacheco R."/>
            <person name="Padilla G."/>
            <person name="Ferreira P."/>
            <person name="Barriuso J."/>
            <person name="Kellner H."/>
            <person name="Castanera R."/>
            <person name="Alfaro M."/>
            <person name="Ramirez L."/>
            <person name="Pisabarro A.G."/>
            <person name="Kuo A."/>
            <person name="Tritt A."/>
            <person name="Lipzen A."/>
            <person name="He G."/>
            <person name="Yan M."/>
            <person name="Ng V."/>
            <person name="Cullen D."/>
            <person name="Martin F."/>
            <person name="Rosso M.-N."/>
            <person name="Henrissat B."/>
            <person name="Hibbett D."/>
            <person name="Martinez A.T."/>
            <person name="Grigoriev I.V."/>
        </authorList>
    </citation>
    <scope>NUCLEOTIDE SEQUENCE</scope>
    <source>
        <strain evidence="8">AH 44721</strain>
    </source>
</reference>
<keyword evidence="5 6" id="KW-1015">Disulfide bond</keyword>
<dbReference type="EMBL" id="JADNYJ010000121">
    <property type="protein sequence ID" value="KAF8882624.1"/>
    <property type="molecule type" value="Genomic_DNA"/>
</dbReference>
<protein>
    <recommendedName>
        <fullName evidence="6">Hydrophobin</fullName>
    </recommendedName>
</protein>
<evidence type="ECO:0000313" key="7">
    <source>
        <dbReference type="EMBL" id="KAF8873213.1"/>
    </source>
</evidence>
<evidence type="ECO:0000256" key="4">
    <source>
        <dbReference type="ARBA" id="ARBA00022525"/>
    </source>
</evidence>
<organism evidence="8 9">
    <name type="scientific">Gymnopilus junonius</name>
    <name type="common">Spectacular rustgill mushroom</name>
    <name type="synonym">Gymnopilus spectabilis subsp. junonius</name>
    <dbReference type="NCBI Taxonomy" id="109634"/>
    <lineage>
        <taxon>Eukaryota</taxon>
        <taxon>Fungi</taxon>
        <taxon>Dikarya</taxon>
        <taxon>Basidiomycota</taxon>
        <taxon>Agaricomycotina</taxon>
        <taxon>Agaricomycetes</taxon>
        <taxon>Agaricomycetidae</taxon>
        <taxon>Agaricales</taxon>
        <taxon>Agaricineae</taxon>
        <taxon>Hymenogastraceae</taxon>
        <taxon>Gymnopilus</taxon>
    </lineage>
</organism>
<evidence type="ECO:0000313" key="8">
    <source>
        <dbReference type="EMBL" id="KAF8882624.1"/>
    </source>
</evidence>
<accession>A0A9P5NED7</accession>
<comment type="subcellular location">
    <subcellularLocation>
        <location evidence="1 6">Secreted</location>
        <location evidence="1 6">Cell wall</location>
    </subcellularLocation>
</comment>
<evidence type="ECO:0000256" key="1">
    <source>
        <dbReference type="ARBA" id="ARBA00004191"/>
    </source>
</evidence>
<dbReference type="OrthoDB" id="4225815at2759"/>